<reference evidence="4" key="1">
    <citation type="journal article" date="2019" name="Int. J. Syst. Evol. Microbiol.">
        <title>The Global Catalogue of Microorganisms (GCM) 10K type strain sequencing project: providing services to taxonomists for standard genome sequencing and annotation.</title>
        <authorList>
            <consortium name="The Broad Institute Genomics Platform"/>
            <consortium name="The Broad Institute Genome Sequencing Center for Infectious Disease"/>
            <person name="Wu L."/>
            <person name="Ma J."/>
        </authorList>
    </citation>
    <scope>NUCLEOTIDE SEQUENCE [LARGE SCALE GENOMIC DNA]</scope>
    <source>
        <strain evidence="4">JCM 17225</strain>
    </source>
</reference>
<feature type="domain" description="AprE-like beta-barrel" evidence="2">
    <location>
        <begin position="276"/>
        <end position="360"/>
    </location>
</feature>
<comment type="caution">
    <text evidence="3">The sequence shown here is derived from an EMBL/GenBank/DDBJ whole genome shotgun (WGS) entry which is preliminary data.</text>
</comment>
<keyword evidence="1" id="KW-0812">Transmembrane</keyword>
<keyword evidence="4" id="KW-1185">Reference proteome</keyword>
<keyword evidence="1" id="KW-0472">Membrane</keyword>
<dbReference type="PANTHER" id="PTHR30386">
    <property type="entry name" value="MEMBRANE FUSION SUBUNIT OF EMRAB-TOLC MULTIDRUG EFFLUX PUMP"/>
    <property type="match status" value="1"/>
</dbReference>
<sequence length="385" mass="43243">MNSDEFPEITDLNSGQFGYLQKLSKPSNALYNFILFVVLAILASLPFVTVDITTSSPASIQTNNLPETLYSPMPGKIASLRVANNRPIKRGDTLLTIDNAQLKEEIALTEGRKSLAKQTLHDIGVLRDTPKSRGGAVLYTTEYQTQLAHYVEQRALLTARLDNATKTYTRYTRLYAQKVIAASEYEKYELDYNQALRDLKVHDTNARAQWQTAKYGLQQEFDNLVAKENELRNLIAKSTVVANTAGTGYKAEGIQNGTYVQGGQKIAEIIPNSNLIAICLVSPRDIGFVKPNQRVRLQIDAYNYSDWGVLNASVTEIITDVKIIENRPYYLVHCKLDKTHLTLKSGYSGTIIKGMTGRANFNLTTKTLWQLLFTKLNDWLDPKQH</sequence>
<dbReference type="InterPro" id="IPR050739">
    <property type="entry name" value="MFP"/>
</dbReference>
<dbReference type="Gene3D" id="2.40.30.170">
    <property type="match status" value="1"/>
</dbReference>
<evidence type="ECO:0000259" key="2">
    <source>
        <dbReference type="Pfam" id="PF26002"/>
    </source>
</evidence>
<name>A0ABP7UAT8_9BACT</name>
<dbReference type="EMBL" id="BAABDK010000019">
    <property type="protein sequence ID" value="GAA4039195.1"/>
    <property type="molecule type" value="Genomic_DNA"/>
</dbReference>
<accession>A0ABP7UAT8</accession>
<evidence type="ECO:0000256" key="1">
    <source>
        <dbReference type="SAM" id="Phobius"/>
    </source>
</evidence>
<proteinExistence type="predicted"/>
<dbReference type="InterPro" id="IPR058982">
    <property type="entry name" value="Beta-barrel_AprE"/>
</dbReference>
<dbReference type="Proteomes" id="UP001501469">
    <property type="component" value="Unassembled WGS sequence"/>
</dbReference>
<organism evidence="3 4">
    <name type="scientific">Hymenobacter glaciei</name>
    <dbReference type="NCBI Taxonomy" id="877209"/>
    <lineage>
        <taxon>Bacteria</taxon>
        <taxon>Pseudomonadati</taxon>
        <taxon>Bacteroidota</taxon>
        <taxon>Cytophagia</taxon>
        <taxon>Cytophagales</taxon>
        <taxon>Hymenobacteraceae</taxon>
        <taxon>Hymenobacter</taxon>
    </lineage>
</organism>
<feature type="transmembrane region" description="Helical" evidence="1">
    <location>
        <begin position="29"/>
        <end position="48"/>
    </location>
</feature>
<dbReference type="Gene3D" id="2.40.50.100">
    <property type="match status" value="1"/>
</dbReference>
<keyword evidence="1" id="KW-1133">Transmembrane helix</keyword>
<gene>
    <name evidence="3" type="ORF">GCM10022409_26030</name>
</gene>
<dbReference type="Pfam" id="PF26002">
    <property type="entry name" value="Beta-barrel_AprE"/>
    <property type="match status" value="1"/>
</dbReference>
<evidence type="ECO:0000313" key="3">
    <source>
        <dbReference type="EMBL" id="GAA4039195.1"/>
    </source>
</evidence>
<dbReference type="PANTHER" id="PTHR30386:SF28">
    <property type="entry name" value="EXPORTED PROTEIN"/>
    <property type="match status" value="1"/>
</dbReference>
<dbReference type="RefSeq" id="WP_345055163.1">
    <property type="nucleotide sequence ID" value="NZ_BAABDK010000019.1"/>
</dbReference>
<protein>
    <recommendedName>
        <fullName evidence="2">AprE-like beta-barrel domain-containing protein</fullName>
    </recommendedName>
</protein>
<evidence type="ECO:0000313" key="4">
    <source>
        <dbReference type="Proteomes" id="UP001501469"/>
    </source>
</evidence>